<dbReference type="InterPro" id="IPR015797">
    <property type="entry name" value="NUDIX_hydrolase-like_dom_sf"/>
</dbReference>
<gene>
    <name evidence="2" type="ORF">M569_00633</name>
</gene>
<evidence type="ECO:0000259" key="1">
    <source>
        <dbReference type="PROSITE" id="PS51462"/>
    </source>
</evidence>
<accession>S8EN01</accession>
<dbReference type="Proteomes" id="UP000015453">
    <property type="component" value="Unassembled WGS sequence"/>
</dbReference>
<dbReference type="Pfam" id="PF04759">
    <property type="entry name" value="DUF617"/>
    <property type="match status" value="1"/>
</dbReference>
<dbReference type="Pfam" id="PF00293">
    <property type="entry name" value="NUDIX"/>
    <property type="match status" value="1"/>
</dbReference>
<dbReference type="GO" id="GO:0010274">
    <property type="term" value="P:hydrotropism"/>
    <property type="evidence" value="ECO:0007669"/>
    <property type="project" value="InterPro"/>
</dbReference>
<sequence>MSSLEPKQVVGVGVFVLRHGEVLLGRRRTAVGESFEECAVREVKEETGLDVAGVDLVTVTNYVVTEPNPMQLIAVLVRANLVDPDQAPANLEPEKCDGWDWYPWNELPTPLFPPLETAVRRGVDPFPSLPGESAQLLPFVFKGCLRWFSFGGGMKTIMAREPHETFSFSRRFFWKKMGGDEDDEIEEILGGGEGAKSEGGVTLRYSLSARFPQPPPLKRKASSMFGISQLRSALGKARTHFSPGKGTKVSGALFGHRRGHVQLAFQEDSTGSPFFLVEMATPTAALVKEMASGLVRIALECEKKVERKGVKLLDEPLWRAYCNGKKCGYAARRECGPDEWKVLNLVGPISMGAGVLPAVGVPGVGAGEMMYMKAKFERVVCGKDSEAFYMMNPDGHGGPELSIYLLRA</sequence>
<protein>
    <recommendedName>
        <fullName evidence="1">Nudix hydrolase domain-containing protein</fullName>
    </recommendedName>
</protein>
<organism evidence="2 3">
    <name type="scientific">Genlisea aurea</name>
    <dbReference type="NCBI Taxonomy" id="192259"/>
    <lineage>
        <taxon>Eukaryota</taxon>
        <taxon>Viridiplantae</taxon>
        <taxon>Streptophyta</taxon>
        <taxon>Embryophyta</taxon>
        <taxon>Tracheophyta</taxon>
        <taxon>Spermatophyta</taxon>
        <taxon>Magnoliopsida</taxon>
        <taxon>eudicotyledons</taxon>
        <taxon>Gunneridae</taxon>
        <taxon>Pentapetalae</taxon>
        <taxon>asterids</taxon>
        <taxon>lamiids</taxon>
        <taxon>Lamiales</taxon>
        <taxon>Lentibulariaceae</taxon>
        <taxon>Genlisea</taxon>
    </lineage>
</organism>
<dbReference type="InterPro" id="IPR006460">
    <property type="entry name" value="MIZ1-like_pln"/>
</dbReference>
<name>S8EN01_9LAMI</name>
<dbReference type="InterPro" id="IPR000086">
    <property type="entry name" value="NUDIX_hydrolase_dom"/>
</dbReference>
<dbReference type="PANTHER" id="PTHR31696">
    <property type="entry name" value="PROTEIN MIZU-KUSSEI 1"/>
    <property type="match status" value="1"/>
</dbReference>
<dbReference type="NCBIfam" id="TIGR01570">
    <property type="entry name" value="A_thal_3588"/>
    <property type="match status" value="1"/>
</dbReference>
<keyword evidence="3" id="KW-1185">Reference proteome</keyword>
<feature type="domain" description="Nudix hydrolase" evidence="1">
    <location>
        <begin position="1"/>
        <end position="125"/>
    </location>
</feature>
<dbReference type="OrthoDB" id="1859415at2759"/>
<proteinExistence type="predicted"/>
<dbReference type="PANTHER" id="PTHR31696:SF14">
    <property type="entry name" value="PROTEIN MIZU-KUSSEI 1"/>
    <property type="match status" value="1"/>
</dbReference>
<dbReference type="CDD" id="cd04678">
    <property type="entry name" value="NUDIX_MTH2_Nudt15"/>
    <property type="match status" value="1"/>
</dbReference>
<dbReference type="AlphaFoldDB" id="S8EN01"/>
<dbReference type="Gene3D" id="3.90.79.10">
    <property type="entry name" value="Nucleoside Triphosphate Pyrophosphohydrolase"/>
    <property type="match status" value="1"/>
</dbReference>
<dbReference type="SUPFAM" id="SSF55811">
    <property type="entry name" value="Nudix"/>
    <property type="match status" value="1"/>
</dbReference>
<dbReference type="PROSITE" id="PS51462">
    <property type="entry name" value="NUDIX"/>
    <property type="match status" value="1"/>
</dbReference>
<evidence type="ECO:0000313" key="2">
    <source>
        <dbReference type="EMBL" id="EPS74122.1"/>
    </source>
</evidence>
<reference evidence="2 3" key="1">
    <citation type="journal article" date="2013" name="BMC Genomics">
        <title>The miniature genome of a carnivorous plant Genlisea aurea contains a low number of genes and short non-coding sequences.</title>
        <authorList>
            <person name="Leushkin E.V."/>
            <person name="Sutormin R.A."/>
            <person name="Nabieva E.R."/>
            <person name="Penin A.A."/>
            <person name="Kondrashov A.S."/>
            <person name="Logacheva M.D."/>
        </authorList>
    </citation>
    <scope>NUCLEOTIDE SEQUENCE [LARGE SCALE GENOMIC DNA]</scope>
</reference>
<dbReference type="EMBL" id="AUSU01000173">
    <property type="protein sequence ID" value="EPS74122.1"/>
    <property type="molecule type" value="Genomic_DNA"/>
</dbReference>
<comment type="caution">
    <text evidence="2">The sequence shown here is derived from an EMBL/GenBank/DDBJ whole genome shotgun (WGS) entry which is preliminary data.</text>
</comment>
<evidence type="ECO:0000313" key="3">
    <source>
        <dbReference type="Proteomes" id="UP000015453"/>
    </source>
</evidence>